<accession>A0A9J5ZS61</accession>
<protein>
    <submittedName>
        <fullName evidence="1">Uncharacterized protein</fullName>
    </submittedName>
</protein>
<gene>
    <name evidence="1" type="ORF">H5410_014679</name>
</gene>
<reference evidence="1 2" key="1">
    <citation type="submission" date="2020-09" db="EMBL/GenBank/DDBJ databases">
        <title>De no assembly of potato wild relative species, Solanum commersonii.</title>
        <authorList>
            <person name="Cho K."/>
        </authorList>
    </citation>
    <scope>NUCLEOTIDE SEQUENCE [LARGE SCALE GENOMIC DNA]</scope>
    <source>
        <strain evidence="1">LZ3.2</strain>
        <tissue evidence="1">Leaf</tissue>
    </source>
</reference>
<dbReference type="EMBL" id="JACXVP010000003">
    <property type="protein sequence ID" value="KAG5614855.1"/>
    <property type="molecule type" value="Genomic_DNA"/>
</dbReference>
<keyword evidence="2" id="KW-1185">Reference proteome</keyword>
<proteinExistence type="predicted"/>
<evidence type="ECO:0000313" key="2">
    <source>
        <dbReference type="Proteomes" id="UP000824120"/>
    </source>
</evidence>
<comment type="caution">
    <text evidence="1">The sequence shown here is derived from an EMBL/GenBank/DDBJ whole genome shotgun (WGS) entry which is preliminary data.</text>
</comment>
<name>A0A9J5ZS61_SOLCO</name>
<dbReference type="AlphaFoldDB" id="A0A9J5ZS61"/>
<evidence type="ECO:0000313" key="1">
    <source>
        <dbReference type="EMBL" id="KAG5614855.1"/>
    </source>
</evidence>
<sequence>MQHQPRFVRINSGVCASTGRHQLWPACIGQRHWPITSSISQGLHVSTVSCVHRLWPTCIDQWQVTLTKACMHLMWHVRIGQATSTNDRQHQQRLARISHDVCALAERHERQPTADSISQGLHASDVACALRASDPLPVHITQLTSVVACAYHSVVDRRGLPVSPLAYTQWSADVGRGLRALGRHHQSWPARIGLVT</sequence>
<dbReference type="Proteomes" id="UP000824120">
    <property type="component" value="Chromosome 3"/>
</dbReference>
<organism evidence="1 2">
    <name type="scientific">Solanum commersonii</name>
    <name type="common">Commerson's wild potato</name>
    <name type="synonym">Commerson's nightshade</name>
    <dbReference type="NCBI Taxonomy" id="4109"/>
    <lineage>
        <taxon>Eukaryota</taxon>
        <taxon>Viridiplantae</taxon>
        <taxon>Streptophyta</taxon>
        <taxon>Embryophyta</taxon>
        <taxon>Tracheophyta</taxon>
        <taxon>Spermatophyta</taxon>
        <taxon>Magnoliopsida</taxon>
        <taxon>eudicotyledons</taxon>
        <taxon>Gunneridae</taxon>
        <taxon>Pentapetalae</taxon>
        <taxon>asterids</taxon>
        <taxon>lamiids</taxon>
        <taxon>Solanales</taxon>
        <taxon>Solanaceae</taxon>
        <taxon>Solanoideae</taxon>
        <taxon>Solaneae</taxon>
        <taxon>Solanum</taxon>
    </lineage>
</organism>